<evidence type="ECO:0000313" key="3">
    <source>
        <dbReference type="Proteomes" id="UP000011859"/>
    </source>
</evidence>
<organism evidence="2 3">
    <name type="scientific">Rhodanobacter denitrificans</name>
    <dbReference type="NCBI Taxonomy" id="666685"/>
    <lineage>
        <taxon>Bacteria</taxon>
        <taxon>Pseudomonadati</taxon>
        <taxon>Pseudomonadota</taxon>
        <taxon>Gammaproteobacteria</taxon>
        <taxon>Lysobacterales</taxon>
        <taxon>Rhodanobacteraceae</taxon>
        <taxon>Rhodanobacter</taxon>
    </lineage>
</organism>
<feature type="compositionally biased region" description="Polar residues" evidence="1">
    <location>
        <begin position="1"/>
        <end position="19"/>
    </location>
</feature>
<dbReference type="EMBL" id="CP003470">
    <property type="protein sequence ID" value="AGG88796.1"/>
    <property type="molecule type" value="Genomic_DNA"/>
</dbReference>
<gene>
    <name evidence="2" type="ORF">R2APBS1_1664</name>
</gene>
<reference evidence="2 3" key="1">
    <citation type="submission" date="2012-04" db="EMBL/GenBank/DDBJ databases">
        <title>Complete genome of Rhodanobacter sp. 2APBS1.</title>
        <authorList>
            <consortium name="US DOE Joint Genome Institute"/>
            <person name="Huntemann M."/>
            <person name="Wei C.-L."/>
            <person name="Han J."/>
            <person name="Detter J.C."/>
            <person name="Han C."/>
            <person name="Tapia R."/>
            <person name="Munk A.C.C."/>
            <person name="Chen A."/>
            <person name="Krypides N."/>
            <person name="Mavromatis K."/>
            <person name="Markowitz V."/>
            <person name="Szeto E."/>
            <person name="Ivanova N."/>
            <person name="Mikhailova N."/>
            <person name="Ovchinnikova G."/>
            <person name="Pagani I."/>
            <person name="Pati A."/>
            <person name="Goodwin L."/>
            <person name="Peters L."/>
            <person name="Pitluck S."/>
            <person name="Woyke T."/>
            <person name="Prakash O."/>
            <person name="Elkins J."/>
            <person name="Brown S."/>
            <person name="Palumbo A."/>
            <person name="Hemme C."/>
            <person name="Zhou J."/>
            <person name="Watson D."/>
            <person name="Jardine P."/>
            <person name="Kostka J."/>
            <person name="Green S."/>
        </authorList>
    </citation>
    <scope>NUCLEOTIDE SEQUENCE [LARGE SCALE GENOMIC DNA]</scope>
    <source>
        <strain evidence="2 3">2APBS1</strain>
    </source>
</reference>
<accession>M4NM36</accession>
<sequence length="39" mass="4475">MKSLMQWQSDHAAQSNQKNPEPKAVQLPSFILDLISKKH</sequence>
<evidence type="ECO:0000256" key="1">
    <source>
        <dbReference type="SAM" id="MobiDB-lite"/>
    </source>
</evidence>
<feature type="region of interest" description="Disordered" evidence="1">
    <location>
        <begin position="1"/>
        <end position="28"/>
    </location>
</feature>
<dbReference type="AlphaFoldDB" id="M4NM36"/>
<dbReference type="Proteomes" id="UP000011859">
    <property type="component" value="Chromosome"/>
</dbReference>
<dbReference type="HOGENOM" id="CLU_3316021_0_0_6"/>
<dbReference type="KEGG" id="rhd:R2APBS1_1664"/>
<name>M4NM36_9GAMM</name>
<protein>
    <submittedName>
        <fullName evidence="2">Uncharacterized protein</fullName>
    </submittedName>
</protein>
<proteinExistence type="predicted"/>
<keyword evidence="3" id="KW-1185">Reference proteome</keyword>
<evidence type="ECO:0000313" key="2">
    <source>
        <dbReference type="EMBL" id="AGG88796.1"/>
    </source>
</evidence>